<comment type="caution">
    <text evidence="3">The sequence shown here is derived from an EMBL/GenBank/DDBJ whole genome shotgun (WGS) entry which is preliminary data.</text>
</comment>
<feature type="region of interest" description="Disordered" evidence="1">
    <location>
        <begin position="1"/>
        <end position="48"/>
    </location>
</feature>
<protein>
    <recommendedName>
        <fullName evidence="2">PEHE domain-containing protein</fullName>
    </recommendedName>
</protein>
<dbReference type="AlphaFoldDB" id="A0AAV2PJW5"/>
<feature type="region of interest" description="Disordered" evidence="1">
    <location>
        <begin position="474"/>
        <end position="493"/>
    </location>
</feature>
<name>A0AAV2PJW5_MEGNR</name>
<proteinExistence type="predicted"/>
<feature type="region of interest" description="Disordered" evidence="1">
    <location>
        <begin position="808"/>
        <end position="830"/>
    </location>
</feature>
<dbReference type="Proteomes" id="UP001497623">
    <property type="component" value="Unassembled WGS sequence"/>
</dbReference>
<sequence length="1009" mass="111296">MAPALTQASDPQSLAPHHPSPDKITNNQSPSEKSEKSSPNRHLLTPLQYGGLKEPQNCTDIHLAAALAKGNCQIHCLLTPSLGVSGRGCGREGLAPPDKCPQINTIPSTMDPQLNVTNQVDASVSTPESSSIVEEETMGQNTIQQGNIAAHQSSHYRGQKSPKPNDGDLMSLIGRDFANMNEIIDTLAQWADNPEVMAAVNTAALNLPNSSTPSSQATPIATQSQPEISQPAKEEQAQRLLQDFGRRQWQLERRQARILRRLRRVTARGLGASVSGQLRELLHFSESALKEQKEQSNNGEHGVTISSPPEIGVEALRADAMRNMSTSALVNLVRRVEASQGLARLAAASHHRSPLQLETLACVVDPTLPEHVGREVATLVAEMRSAAQCHSHHDSDATESSSGGDSCDELEGYPQSNPFYTPVNDRAYYRYCRARSWVASRWTWLQAQVADLEYRILQQQKIYMHVRNSKGSVQLDESRSWKGPPPRDPAHLDHHDPALTCLSAPTMRTTLNGYHSRIDDSSHSDTTSFCSRTQGVKAVKRRRLVRAGAGVAPRRGGRIPPVPCKCGPPLSCVLCVKVTNQTSLNNVPDPDTQPAGERHARVDPTYHPVLSQQTDISLSECFDSILKTTDWQRQVLPSRSVHPLPSISHIRDNVSQDRKRKKDRKKECKKYKKDGKGRITLKLKKSLFTADINQEGELKKKRHPSQEHIMHYKKVQPLDDDEDSSVYGSSLQSSPSASPAPIDKSAAKKHGASMAPKNKQSSAYNSYDIDNIIIPYSMAASTRVEKLEYKEIPTPKWRLIPTIPNNIQTCPSRDEEDEDVSEEAVIERHNRSEELERKKFMQYLTLQVSSRTGRSRRTDSSGTNTPDHPLSPRPLDPASDNISPLATPPSTPLAPSEDSNQSSSLPTNSNLPVSFSIQNNSLQLDKFGLQNMNSNNQSSSSGNSAYFALQSSALSSLQLSQLGDVSKAVLLRRNRSMSYGARLRTSISSEDGLVERMEVCFCFMLTNHI</sequence>
<keyword evidence="4" id="KW-1185">Reference proteome</keyword>
<evidence type="ECO:0000256" key="1">
    <source>
        <dbReference type="SAM" id="MobiDB-lite"/>
    </source>
</evidence>
<evidence type="ECO:0000313" key="4">
    <source>
        <dbReference type="Proteomes" id="UP001497623"/>
    </source>
</evidence>
<reference evidence="3 4" key="1">
    <citation type="submission" date="2024-05" db="EMBL/GenBank/DDBJ databases">
        <authorList>
            <person name="Wallberg A."/>
        </authorList>
    </citation>
    <scope>NUCLEOTIDE SEQUENCE [LARGE SCALE GENOMIC DNA]</scope>
</reference>
<feature type="region of interest" description="Disordered" evidence="1">
    <location>
        <begin position="642"/>
        <end position="675"/>
    </location>
</feature>
<dbReference type="GO" id="GO:0035035">
    <property type="term" value="F:histone acetyltransferase binding"/>
    <property type="evidence" value="ECO:0007669"/>
    <property type="project" value="TreeGrafter"/>
</dbReference>
<feature type="region of interest" description="Disordered" evidence="1">
    <location>
        <begin position="697"/>
        <end position="762"/>
    </location>
</feature>
<feature type="compositionally biased region" description="Basic residues" evidence="1">
    <location>
        <begin position="658"/>
        <end position="675"/>
    </location>
</feature>
<evidence type="ECO:0000313" key="3">
    <source>
        <dbReference type="EMBL" id="CAL4060114.1"/>
    </source>
</evidence>
<organism evidence="3 4">
    <name type="scientific">Meganyctiphanes norvegica</name>
    <name type="common">Northern krill</name>
    <name type="synonym">Thysanopoda norvegica</name>
    <dbReference type="NCBI Taxonomy" id="48144"/>
    <lineage>
        <taxon>Eukaryota</taxon>
        <taxon>Metazoa</taxon>
        <taxon>Ecdysozoa</taxon>
        <taxon>Arthropoda</taxon>
        <taxon>Crustacea</taxon>
        <taxon>Multicrustacea</taxon>
        <taxon>Malacostraca</taxon>
        <taxon>Eumalacostraca</taxon>
        <taxon>Eucarida</taxon>
        <taxon>Euphausiacea</taxon>
        <taxon>Euphausiidae</taxon>
        <taxon>Meganyctiphanes</taxon>
    </lineage>
</organism>
<feature type="compositionally biased region" description="Acidic residues" evidence="1">
    <location>
        <begin position="814"/>
        <end position="824"/>
    </location>
</feature>
<evidence type="ECO:0000259" key="2">
    <source>
        <dbReference type="SMART" id="SM01300"/>
    </source>
</evidence>
<dbReference type="InterPro" id="IPR029332">
    <property type="entry name" value="PEHE_dom"/>
</dbReference>
<feature type="compositionally biased region" description="Polar residues" evidence="1">
    <location>
        <begin position="1"/>
        <end position="12"/>
    </location>
</feature>
<feature type="compositionally biased region" description="Low complexity" evidence="1">
    <location>
        <begin position="729"/>
        <end position="744"/>
    </location>
</feature>
<feature type="domain" description="PEHE" evidence="2">
    <location>
        <begin position="792"/>
        <end position="913"/>
    </location>
</feature>
<dbReference type="PANTHER" id="PTHR22443">
    <property type="entry name" value="NON-SPECIFIC LETHAL 1, ISOFORM M"/>
    <property type="match status" value="1"/>
</dbReference>
<accession>A0AAV2PJW5</accession>
<dbReference type="EMBL" id="CAXKWB010000262">
    <property type="protein sequence ID" value="CAL4060114.1"/>
    <property type="molecule type" value="Genomic_DNA"/>
</dbReference>
<dbReference type="GO" id="GO:0044545">
    <property type="term" value="C:NSL complex"/>
    <property type="evidence" value="ECO:0007669"/>
    <property type="project" value="TreeGrafter"/>
</dbReference>
<gene>
    <name evidence="3" type="ORF">MNOR_LOCUS1042</name>
</gene>
<dbReference type="PANTHER" id="PTHR22443:SF18">
    <property type="entry name" value="NON-SPECIFIC LETHAL 1, ISOFORM M"/>
    <property type="match status" value="1"/>
</dbReference>
<feature type="region of interest" description="Disordered" evidence="1">
    <location>
        <begin position="846"/>
        <end position="912"/>
    </location>
</feature>
<dbReference type="SMART" id="SM01300">
    <property type="entry name" value="PEHE"/>
    <property type="match status" value="1"/>
</dbReference>
<feature type="region of interest" description="Disordered" evidence="1">
    <location>
        <begin position="390"/>
        <end position="409"/>
    </location>
</feature>
<dbReference type="Pfam" id="PF15275">
    <property type="entry name" value="PEHE"/>
    <property type="match status" value="1"/>
</dbReference>
<dbReference type="InterPro" id="IPR026180">
    <property type="entry name" value="NSL1"/>
</dbReference>
<feature type="compositionally biased region" description="Polar residues" evidence="1">
    <location>
        <begin position="897"/>
        <end position="912"/>
    </location>
</feature>